<dbReference type="PANTHER" id="PTHR30574">
    <property type="entry name" value="INNER MEMBRANE PROTEIN YEDE"/>
    <property type="match status" value="1"/>
</dbReference>
<evidence type="ECO:0000256" key="8">
    <source>
        <dbReference type="ARBA" id="ARBA00035655"/>
    </source>
</evidence>
<evidence type="ECO:0000313" key="11">
    <source>
        <dbReference type="Proteomes" id="UP000274211"/>
    </source>
</evidence>
<dbReference type="Pfam" id="PF04143">
    <property type="entry name" value="Sulf_transp"/>
    <property type="match status" value="1"/>
</dbReference>
<feature type="transmembrane region" description="Helical" evidence="9">
    <location>
        <begin position="199"/>
        <end position="218"/>
    </location>
</feature>
<evidence type="ECO:0000256" key="4">
    <source>
        <dbReference type="ARBA" id="ARBA00022519"/>
    </source>
</evidence>
<keyword evidence="3" id="KW-1003">Cell membrane</keyword>
<name>A0ABX9VTC9_AGGAP</name>
<keyword evidence="6 9" id="KW-1133">Transmembrane helix</keyword>
<keyword evidence="4" id="KW-0997">Cell inner membrane</keyword>
<proteinExistence type="inferred from homology"/>
<dbReference type="RefSeq" id="WP_122254854.1">
    <property type="nucleotide sequence ID" value="NZ_QMGS01000070.1"/>
</dbReference>
<feature type="transmembrane region" description="Helical" evidence="9">
    <location>
        <begin position="245"/>
        <end position="267"/>
    </location>
</feature>
<feature type="transmembrane region" description="Helical" evidence="9">
    <location>
        <begin position="279"/>
        <end position="297"/>
    </location>
</feature>
<comment type="caution">
    <text evidence="10">The sequence shown here is derived from an EMBL/GenBank/DDBJ whole genome shotgun (WGS) entry which is preliminary data.</text>
</comment>
<keyword evidence="2" id="KW-0813">Transport</keyword>
<evidence type="ECO:0000256" key="1">
    <source>
        <dbReference type="ARBA" id="ARBA00004429"/>
    </source>
</evidence>
<evidence type="ECO:0000256" key="3">
    <source>
        <dbReference type="ARBA" id="ARBA00022475"/>
    </source>
</evidence>
<accession>A0ABX9VTC9</accession>
<evidence type="ECO:0000256" key="7">
    <source>
        <dbReference type="ARBA" id="ARBA00023136"/>
    </source>
</evidence>
<comment type="subcellular location">
    <subcellularLocation>
        <location evidence="1">Cell inner membrane</location>
        <topology evidence="1">Multi-pass membrane protein</topology>
    </subcellularLocation>
</comment>
<evidence type="ECO:0000256" key="5">
    <source>
        <dbReference type="ARBA" id="ARBA00022692"/>
    </source>
</evidence>
<feature type="transmembrane region" description="Helical" evidence="9">
    <location>
        <begin position="148"/>
        <end position="166"/>
    </location>
</feature>
<sequence length="341" mass="36477">MILTGLLCGFLLGFIMQRGRFCITGAFRDMYVTKSSKMFVAFLIVITVQAIGVLALKDAGVLAPKVKNFALIATAIGAFVFGIGIVLAGGCSAGSLYRIGEGLFGSWVALAAYALFSAIMRVGPLSDWNKGLRQITVEHTTIYDTLGISPWVLVALLSAVTFFLVFRAKQHKPKFKPATLTPKKTGLAHILFEKRWDPFVTAVLMGLVAILAWVTSVATGRNGGLGITGPAVNFLQFMISGDSKFINWGTLLFIGVPLGGFVAAKFSNEFRFRVPDARTILHSAFGGVCMGIGASLAGGCSIGNGLVETALFSWQGWVALPLMIFGTWVAAYFTLIRPQTA</sequence>
<evidence type="ECO:0000256" key="2">
    <source>
        <dbReference type="ARBA" id="ARBA00022448"/>
    </source>
</evidence>
<evidence type="ECO:0000313" key="10">
    <source>
        <dbReference type="EMBL" id="RMW81429.1"/>
    </source>
</evidence>
<keyword evidence="5 9" id="KW-0812">Transmembrane</keyword>
<keyword evidence="11" id="KW-1185">Reference proteome</keyword>
<dbReference type="InterPro" id="IPR007272">
    <property type="entry name" value="Sulf_transp_TsuA/YedE"/>
</dbReference>
<feature type="transmembrane region" description="Helical" evidence="9">
    <location>
        <begin position="38"/>
        <end position="56"/>
    </location>
</feature>
<organism evidence="10 11">
    <name type="scientific">Aggregatibacter aphrophilus</name>
    <name type="common">Haemophilus aphrophilus</name>
    <dbReference type="NCBI Taxonomy" id="732"/>
    <lineage>
        <taxon>Bacteria</taxon>
        <taxon>Pseudomonadati</taxon>
        <taxon>Pseudomonadota</taxon>
        <taxon>Gammaproteobacteria</taxon>
        <taxon>Pasteurellales</taxon>
        <taxon>Pasteurellaceae</taxon>
        <taxon>Aggregatibacter</taxon>
    </lineage>
</organism>
<feature type="transmembrane region" description="Helical" evidence="9">
    <location>
        <begin position="317"/>
        <end position="336"/>
    </location>
</feature>
<keyword evidence="7 9" id="KW-0472">Membrane</keyword>
<reference evidence="10 11" key="1">
    <citation type="journal article" date="2019" name="J. Oral Microbiol.">
        <title>Role of OmpA1 and OmpA2 in Aggregatibacter actinomycetemcomitans and Aggregatibacter aphrophilus serum resistance.</title>
        <authorList>
            <person name="Lindholm M."/>
            <person name="Min Aung K."/>
            <person name="Nyunt Wai S."/>
            <person name="Oscarsson J."/>
        </authorList>
    </citation>
    <scope>NUCLEOTIDE SEQUENCE [LARGE SCALE GENOMIC DNA]</scope>
    <source>
        <strain evidence="10 11">HK83</strain>
    </source>
</reference>
<feature type="transmembrane region" description="Helical" evidence="9">
    <location>
        <begin position="68"/>
        <end position="88"/>
    </location>
</feature>
<evidence type="ECO:0000256" key="6">
    <source>
        <dbReference type="ARBA" id="ARBA00022989"/>
    </source>
</evidence>
<comment type="similarity">
    <text evidence="8">Belongs to the TsuA/YedE (TC 9.B.102) family.</text>
</comment>
<gene>
    <name evidence="10" type="ORF">DOL88_08005</name>
</gene>
<dbReference type="EMBL" id="QMGS01000070">
    <property type="protein sequence ID" value="RMW81429.1"/>
    <property type="molecule type" value="Genomic_DNA"/>
</dbReference>
<evidence type="ECO:0000256" key="9">
    <source>
        <dbReference type="SAM" id="Phobius"/>
    </source>
</evidence>
<dbReference type="Proteomes" id="UP000274211">
    <property type="component" value="Unassembled WGS sequence"/>
</dbReference>
<protein>
    <submittedName>
        <fullName evidence="10">YeeE/YedE family protein</fullName>
    </submittedName>
</protein>
<dbReference type="PANTHER" id="PTHR30574:SF1">
    <property type="entry name" value="SULPHUR TRANSPORT DOMAIN-CONTAINING PROTEIN"/>
    <property type="match status" value="1"/>
</dbReference>